<evidence type="ECO:0000259" key="2">
    <source>
        <dbReference type="PROSITE" id="PS51756"/>
    </source>
</evidence>
<protein>
    <recommendedName>
        <fullName evidence="2">LXG domain-containing protein</fullName>
    </recommendedName>
</protein>
<dbReference type="Pfam" id="PF04740">
    <property type="entry name" value="LXG"/>
    <property type="match status" value="1"/>
</dbReference>
<dbReference type="Proteomes" id="UP001179280">
    <property type="component" value="Unassembled WGS sequence"/>
</dbReference>
<dbReference type="PANTHER" id="PTHR34976">
    <property type="entry name" value="RIBONUCLEASE YQCG-RELATED"/>
    <property type="match status" value="1"/>
</dbReference>
<reference evidence="3" key="1">
    <citation type="submission" date="2021-01" db="EMBL/GenBank/DDBJ databases">
        <title>Genomic Encyclopedia of Type Strains, Phase IV (KMG-IV): sequencing the most valuable type-strain genomes for metagenomic binning, comparative biology and taxonomic classification.</title>
        <authorList>
            <person name="Goeker M."/>
        </authorList>
    </citation>
    <scope>NUCLEOTIDE SEQUENCE</scope>
    <source>
        <strain evidence="3">DSM 21943</strain>
    </source>
</reference>
<dbReference type="PANTHER" id="PTHR34976:SF2">
    <property type="entry name" value="TYPE VII SECRETION SYSTEM PROTEIN ESSD"/>
    <property type="match status" value="1"/>
</dbReference>
<evidence type="ECO:0000256" key="1">
    <source>
        <dbReference type="ARBA" id="ARBA00034117"/>
    </source>
</evidence>
<comment type="caution">
    <text evidence="3">The sequence shown here is derived from an EMBL/GenBank/DDBJ whole genome shotgun (WGS) entry which is preliminary data.</text>
</comment>
<feature type="domain" description="LXG" evidence="2">
    <location>
        <begin position="1"/>
        <end position="234"/>
    </location>
</feature>
<dbReference type="PROSITE" id="PS51756">
    <property type="entry name" value="LXG"/>
    <property type="match status" value="1"/>
</dbReference>
<comment type="similarity">
    <text evidence="1">In the N-terminal section; belongs to the LXG family.</text>
</comment>
<dbReference type="RefSeq" id="WP_204467203.1">
    <property type="nucleotide sequence ID" value="NZ_JAFBCV010000010.1"/>
</dbReference>
<sequence length="507" mass="56079">MKIYDAKEFQTLLDSMTKRTTEIGDPLLNLEQAVQKIVSLDSFTGNGPEALKSFYQNSHLPLLRYWQMVNEKRTNLISSLKNTASNFDSHPDAYVNEAFIENEIIPSIDKAKQRTADSADRINAIADSISDIISLPAFDDSQIQEKLHDARQHAQRTVEKLHAFDHQATSTVTQYAELMNPIKTYVSSLEGAINSTNINSATDLTAITLNTEMPDEIMEMHHNPDQMRTVLTMYSELKAQAPQIALSMAMNPIGAVQWFNPYAYGLAQRMFLASGNIDVVNHYSPDQQVKGMSVDADGNVVESIVNQEEAEIINDWGNGHVEIRGAPVDYDALEEEGIITQRFVTNSGMVIHHTDIDGELVIFMDDSDIHYYTNGSVQTFSNKTAARLAQFGGLLLGMSLGHTYLTRNVPQGTVLMKEVAPPTVGGTAKKAALGTSGLSSGVPIVTTPVPDVGTEERILWLSVDEGETWDTKVYVEVDQNGKATMTDYEDRKPGGFFGWILDRFSGE</sequence>
<dbReference type="InterPro" id="IPR006829">
    <property type="entry name" value="LXG_dom"/>
</dbReference>
<evidence type="ECO:0000313" key="4">
    <source>
        <dbReference type="Proteomes" id="UP001179280"/>
    </source>
</evidence>
<dbReference type="InterPro" id="IPR051768">
    <property type="entry name" value="Bact_secretion_toxin"/>
</dbReference>
<accession>A0ABS2SWI1</accession>
<evidence type="ECO:0000313" key="3">
    <source>
        <dbReference type="EMBL" id="MBM7839897.1"/>
    </source>
</evidence>
<proteinExistence type="inferred from homology"/>
<organism evidence="3 4">
    <name type="scientific">Shouchella xiaoxiensis</name>
    <dbReference type="NCBI Taxonomy" id="766895"/>
    <lineage>
        <taxon>Bacteria</taxon>
        <taxon>Bacillati</taxon>
        <taxon>Bacillota</taxon>
        <taxon>Bacilli</taxon>
        <taxon>Bacillales</taxon>
        <taxon>Bacillaceae</taxon>
        <taxon>Shouchella</taxon>
    </lineage>
</organism>
<name>A0ABS2SWI1_9BACI</name>
<dbReference type="EMBL" id="JAFBCV010000010">
    <property type="protein sequence ID" value="MBM7839897.1"/>
    <property type="molecule type" value="Genomic_DNA"/>
</dbReference>
<gene>
    <name evidence="3" type="ORF">JOC54_003177</name>
</gene>
<keyword evidence="4" id="KW-1185">Reference proteome</keyword>